<dbReference type="Gene3D" id="3.40.50.1820">
    <property type="entry name" value="alpha/beta hydrolase"/>
    <property type="match status" value="1"/>
</dbReference>
<gene>
    <name evidence="2" type="ORF">B0H16DRAFT_1464681</name>
</gene>
<reference evidence="2" key="1">
    <citation type="submission" date="2023-03" db="EMBL/GenBank/DDBJ databases">
        <title>Massive genome expansion in bonnet fungi (Mycena s.s.) driven by repeated elements and novel gene families across ecological guilds.</title>
        <authorList>
            <consortium name="Lawrence Berkeley National Laboratory"/>
            <person name="Harder C.B."/>
            <person name="Miyauchi S."/>
            <person name="Viragh M."/>
            <person name="Kuo A."/>
            <person name="Thoen E."/>
            <person name="Andreopoulos B."/>
            <person name="Lu D."/>
            <person name="Skrede I."/>
            <person name="Drula E."/>
            <person name="Henrissat B."/>
            <person name="Morin E."/>
            <person name="Kohler A."/>
            <person name="Barry K."/>
            <person name="LaButti K."/>
            <person name="Morin E."/>
            <person name="Salamov A."/>
            <person name="Lipzen A."/>
            <person name="Mereny Z."/>
            <person name="Hegedus B."/>
            <person name="Baldrian P."/>
            <person name="Stursova M."/>
            <person name="Weitz H."/>
            <person name="Taylor A."/>
            <person name="Grigoriev I.V."/>
            <person name="Nagy L.G."/>
            <person name="Martin F."/>
            <person name="Kauserud H."/>
        </authorList>
    </citation>
    <scope>NUCLEOTIDE SEQUENCE</scope>
    <source>
        <strain evidence="2">CBHHK182m</strain>
    </source>
</reference>
<dbReference type="InterPro" id="IPR001031">
    <property type="entry name" value="Thioesterase"/>
</dbReference>
<dbReference type="AlphaFoldDB" id="A0AAD7IGG7"/>
<dbReference type="Proteomes" id="UP001215598">
    <property type="component" value="Unassembled WGS sequence"/>
</dbReference>
<name>A0AAD7IGG7_9AGAR</name>
<dbReference type="SUPFAM" id="SSF53474">
    <property type="entry name" value="alpha/beta-Hydrolases"/>
    <property type="match status" value="1"/>
</dbReference>
<organism evidence="2 3">
    <name type="scientific">Mycena metata</name>
    <dbReference type="NCBI Taxonomy" id="1033252"/>
    <lineage>
        <taxon>Eukaryota</taxon>
        <taxon>Fungi</taxon>
        <taxon>Dikarya</taxon>
        <taxon>Basidiomycota</taxon>
        <taxon>Agaricomycotina</taxon>
        <taxon>Agaricomycetes</taxon>
        <taxon>Agaricomycetidae</taxon>
        <taxon>Agaricales</taxon>
        <taxon>Marasmiineae</taxon>
        <taxon>Mycenaceae</taxon>
        <taxon>Mycena</taxon>
    </lineage>
</organism>
<evidence type="ECO:0000313" key="3">
    <source>
        <dbReference type="Proteomes" id="UP001215598"/>
    </source>
</evidence>
<evidence type="ECO:0000259" key="1">
    <source>
        <dbReference type="Pfam" id="PF00975"/>
    </source>
</evidence>
<dbReference type="InterPro" id="IPR029058">
    <property type="entry name" value="AB_hydrolase_fold"/>
</dbReference>
<comment type="caution">
    <text evidence="2">The sequence shown here is derived from an EMBL/GenBank/DDBJ whole genome shotgun (WGS) entry which is preliminary data.</text>
</comment>
<keyword evidence="3" id="KW-1185">Reference proteome</keyword>
<keyword evidence="2" id="KW-0378">Hydrolase</keyword>
<accession>A0AAD7IGG7</accession>
<sequence length="243" mass="26615">MSLVPISFGAESNPPLVFIHDISGSPFAYLPFGLNALLSQYTIYGLSSLSESSTGKGFGYSSIATWAEAYATMIESELSEERIVLGGWSLGGILAAEIARIFARRPATSKIRVSGLILLDTYAPWHQLVRTGPQGLEVGGMRVESEYFTRDELVRIGDVLNHTTRSIWPGVDGIGCSAWLITPSIAGANGLEEWFADDRRVRRIGQGNEECDHFSMMNAKGEWVNQVIAEVSSVLQQIKKNEQ</sequence>
<dbReference type="Pfam" id="PF00975">
    <property type="entry name" value="Thioesterase"/>
    <property type="match status" value="1"/>
</dbReference>
<protein>
    <submittedName>
        <fullName evidence="2">Alpha/Beta hydrolase protein</fullName>
    </submittedName>
</protein>
<evidence type="ECO:0000313" key="2">
    <source>
        <dbReference type="EMBL" id="KAJ7741140.1"/>
    </source>
</evidence>
<dbReference type="EMBL" id="JARKIB010000100">
    <property type="protein sequence ID" value="KAJ7741140.1"/>
    <property type="molecule type" value="Genomic_DNA"/>
</dbReference>
<proteinExistence type="predicted"/>
<dbReference type="GO" id="GO:0016787">
    <property type="term" value="F:hydrolase activity"/>
    <property type="evidence" value="ECO:0007669"/>
    <property type="project" value="UniProtKB-KW"/>
</dbReference>
<feature type="domain" description="Thioesterase" evidence="1">
    <location>
        <begin position="60"/>
        <end position="135"/>
    </location>
</feature>